<dbReference type="EMBL" id="JACPSX010000246">
    <property type="protein sequence ID" value="MBI3015900.1"/>
    <property type="molecule type" value="Genomic_DNA"/>
</dbReference>
<gene>
    <name evidence="6" type="ORF">HYY65_12785</name>
</gene>
<name>A0A932GS27_UNCTE</name>
<dbReference type="Pfam" id="PF00037">
    <property type="entry name" value="Fer4"/>
    <property type="match status" value="1"/>
</dbReference>
<dbReference type="Pfam" id="PF13247">
    <property type="entry name" value="Fer4_11"/>
    <property type="match status" value="1"/>
</dbReference>
<evidence type="ECO:0000259" key="5">
    <source>
        <dbReference type="PROSITE" id="PS51379"/>
    </source>
</evidence>
<keyword evidence="3" id="KW-0408">Iron</keyword>
<dbReference type="InterPro" id="IPR017900">
    <property type="entry name" value="4Fe4S_Fe_S_CS"/>
</dbReference>
<evidence type="ECO:0000256" key="4">
    <source>
        <dbReference type="ARBA" id="ARBA00023014"/>
    </source>
</evidence>
<organism evidence="6 7">
    <name type="scientific">Tectimicrobiota bacterium</name>
    <dbReference type="NCBI Taxonomy" id="2528274"/>
    <lineage>
        <taxon>Bacteria</taxon>
        <taxon>Pseudomonadati</taxon>
        <taxon>Nitrospinota/Tectimicrobiota group</taxon>
        <taxon>Candidatus Tectimicrobiota</taxon>
    </lineage>
</organism>
<protein>
    <submittedName>
        <fullName evidence="6">4Fe-4S dicluster domain-containing protein</fullName>
    </submittedName>
</protein>
<proteinExistence type="predicted"/>
<dbReference type="PROSITE" id="PS51379">
    <property type="entry name" value="4FE4S_FER_2"/>
    <property type="match status" value="1"/>
</dbReference>
<evidence type="ECO:0000313" key="7">
    <source>
        <dbReference type="Proteomes" id="UP000741360"/>
    </source>
</evidence>
<dbReference type="GO" id="GO:0046872">
    <property type="term" value="F:metal ion binding"/>
    <property type="evidence" value="ECO:0007669"/>
    <property type="project" value="UniProtKB-KW"/>
</dbReference>
<feature type="domain" description="4Fe-4S ferredoxin-type" evidence="5">
    <location>
        <begin position="15"/>
        <end position="44"/>
    </location>
</feature>
<dbReference type="PANTHER" id="PTHR43177:SF3">
    <property type="entry name" value="PROTEIN NRFC HOMOLOG"/>
    <property type="match status" value="1"/>
</dbReference>
<evidence type="ECO:0000256" key="3">
    <source>
        <dbReference type="ARBA" id="ARBA00023004"/>
    </source>
</evidence>
<reference evidence="6" key="1">
    <citation type="submission" date="2020-07" db="EMBL/GenBank/DDBJ databases">
        <title>Huge and variable diversity of episymbiotic CPR bacteria and DPANN archaea in groundwater ecosystems.</title>
        <authorList>
            <person name="He C.Y."/>
            <person name="Keren R."/>
            <person name="Whittaker M."/>
            <person name="Farag I.F."/>
            <person name="Doudna J."/>
            <person name="Cate J.H.D."/>
            <person name="Banfield J.F."/>
        </authorList>
    </citation>
    <scope>NUCLEOTIDE SEQUENCE</scope>
    <source>
        <strain evidence="6">NC_groundwater_717_Ag_S-0.2um_59_8</strain>
    </source>
</reference>
<dbReference type="SUPFAM" id="SSF54862">
    <property type="entry name" value="4Fe-4S ferredoxins"/>
    <property type="match status" value="1"/>
</dbReference>
<dbReference type="PANTHER" id="PTHR43177">
    <property type="entry name" value="PROTEIN NRFC"/>
    <property type="match status" value="1"/>
</dbReference>
<dbReference type="Proteomes" id="UP000741360">
    <property type="component" value="Unassembled WGS sequence"/>
</dbReference>
<dbReference type="GO" id="GO:0051539">
    <property type="term" value="F:4 iron, 4 sulfur cluster binding"/>
    <property type="evidence" value="ECO:0007669"/>
    <property type="project" value="UniProtKB-KW"/>
</dbReference>
<evidence type="ECO:0000256" key="2">
    <source>
        <dbReference type="ARBA" id="ARBA00022723"/>
    </source>
</evidence>
<comment type="caution">
    <text evidence="6">The sequence shown here is derived from an EMBL/GenBank/DDBJ whole genome shotgun (WGS) entry which is preliminary data.</text>
</comment>
<dbReference type="InterPro" id="IPR017896">
    <property type="entry name" value="4Fe4S_Fe-S-bd"/>
</dbReference>
<sequence length="142" mass="15952">MKVCPTQATQQRSDGIVTVDKDLCVGCKYCAIACPYGARNFVEKWTSYFGDDQPLSPLEEYGKKKWIEKFGEGTSTKCDFCVERVEKGLKPACIPGCPANARYFGDLDDPESEVSRLIKTERGFQLAPEFGTNPRVYYLSPR</sequence>
<keyword evidence="1" id="KW-0004">4Fe-4S</keyword>
<dbReference type="AlphaFoldDB" id="A0A932GS27"/>
<keyword evidence="2" id="KW-0479">Metal-binding</keyword>
<dbReference type="PROSITE" id="PS00198">
    <property type="entry name" value="4FE4S_FER_1"/>
    <property type="match status" value="1"/>
</dbReference>
<accession>A0A932GS27</accession>
<dbReference type="CDD" id="cd10551">
    <property type="entry name" value="PsrB"/>
    <property type="match status" value="1"/>
</dbReference>
<evidence type="ECO:0000256" key="1">
    <source>
        <dbReference type="ARBA" id="ARBA00022485"/>
    </source>
</evidence>
<dbReference type="InterPro" id="IPR050954">
    <property type="entry name" value="ET_IronSulfur_Cluster-Binding"/>
</dbReference>
<keyword evidence="4" id="KW-0411">Iron-sulfur</keyword>
<dbReference type="Gene3D" id="3.30.70.20">
    <property type="match status" value="2"/>
</dbReference>
<evidence type="ECO:0000313" key="6">
    <source>
        <dbReference type="EMBL" id="MBI3015900.1"/>
    </source>
</evidence>